<comment type="function">
    <text evidence="1">Peptide chain release factor 1 directs the termination of translation in response to the peptide chain termination codons UAG and UAA.</text>
</comment>
<keyword evidence="3" id="KW-0488">Methylation</keyword>
<comment type="caution">
    <text evidence="6">The sequence shown here is derived from an EMBL/GenBank/DDBJ whole genome shotgun (WGS) entry which is preliminary data.</text>
</comment>
<dbReference type="EMBL" id="MHRT01000005">
    <property type="protein sequence ID" value="OHA29146.1"/>
    <property type="molecule type" value="Genomic_DNA"/>
</dbReference>
<accession>A0A1G2MZ35</accession>
<proteinExistence type="inferred from homology"/>
<organism evidence="6 7">
    <name type="scientific">Candidatus Taylorbacteria bacterium RIFCSPHIGHO2_12_FULL_45_16</name>
    <dbReference type="NCBI Taxonomy" id="1802315"/>
    <lineage>
        <taxon>Bacteria</taxon>
        <taxon>Candidatus Tayloriibacteriota</taxon>
    </lineage>
</organism>
<feature type="domain" description="Prokaryotic-type class I peptide chain release factors" evidence="5">
    <location>
        <begin position="194"/>
        <end position="210"/>
    </location>
</feature>
<dbReference type="SMART" id="SM00937">
    <property type="entry name" value="PCRF"/>
    <property type="match status" value="1"/>
</dbReference>
<dbReference type="InterPro" id="IPR005139">
    <property type="entry name" value="PCRF"/>
</dbReference>
<evidence type="ECO:0000256" key="4">
    <source>
        <dbReference type="ARBA" id="ARBA00022917"/>
    </source>
</evidence>
<dbReference type="GO" id="GO:0005737">
    <property type="term" value="C:cytoplasm"/>
    <property type="evidence" value="ECO:0007669"/>
    <property type="project" value="UniProtKB-ARBA"/>
</dbReference>
<evidence type="ECO:0000256" key="3">
    <source>
        <dbReference type="ARBA" id="ARBA00022481"/>
    </source>
</evidence>
<dbReference type="Proteomes" id="UP000178089">
    <property type="component" value="Unassembled WGS sequence"/>
</dbReference>
<comment type="similarity">
    <text evidence="2">Belongs to the prokaryotic/mitochondrial release factor family.</text>
</comment>
<dbReference type="Gene3D" id="3.30.70.1660">
    <property type="match status" value="2"/>
</dbReference>
<dbReference type="InterPro" id="IPR050057">
    <property type="entry name" value="Prokaryotic/Mito_RF"/>
</dbReference>
<evidence type="ECO:0000256" key="2">
    <source>
        <dbReference type="ARBA" id="ARBA00010835"/>
    </source>
</evidence>
<evidence type="ECO:0000313" key="6">
    <source>
        <dbReference type="EMBL" id="OHA29146.1"/>
    </source>
</evidence>
<dbReference type="Pfam" id="PF00472">
    <property type="entry name" value="RF-1"/>
    <property type="match status" value="1"/>
</dbReference>
<dbReference type="AlphaFoldDB" id="A0A1G2MZ35"/>
<gene>
    <name evidence="6" type="ORF">A3F51_00835</name>
</gene>
<dbReference type="PANTHER" id="PTHR43804">
    <property type="entry name" value="LD18447P"/>
    <property type="match status" value="1"/>
</dbReference>
<name>A0A1G2MZ35_9BACT</name>
<reference evidence="6 7" key="1">
    <citation type="journal article" date="2016" name="Nat. Commun.">
        <title>Thousands of microbial genomes shed light on interconnected biogeochemical processes in an aquifer system.</title>
        <authorList>
            <person name="Anantharaman K."/>
            <person name="Brown C.T."/>
            <person name="Hug L.A."/>
            <person name="Sharon I."/>
            <person name="Castelle C.J."/>
            <person name="Probst A.J."/>
            <person name="Thomas B.C."/>
            <person name="Singh A."/>
            <person name="Wilkins M.J."/>
            <person name="Karaoz U."/>
            <person name="Brodie E.L."/>
            <person name="Williams K.H."/>
            <person name="Hubbard S.S."/>
            <person name="Banfield J.F."/>
        </authorList>
    </citation>
    <scope>NUCLEOTIDE SEQUENCE [LARGE SCALE GENOMIC DNA]</scope>
</reference>
<dbReference type="GO" id="GO:0003747">
    <property type="term" value="F:translation release factor activity"/>
    <property type="evidence" value="ECO:0007669"/>
    <property type="project" value="InterPro"/>
</dbReference>
<evidence type="ECO:0000259" key="5">
    <source>
        <dbReference type="PROSITE" id="PS00745"/>
    </source>
</evidence>
<dbReference type="FunFam" id="3.30.70.1660:FF:000002">
    <property type="entry name" value="Peptide chain release factor 1"/>
    <property type="match status" value="1"/>
</dbReference>
<dbReference type="SUPFAM" id="SSF75620">
    <property type="entry name" value="Release factor"/>
    <property type="match status" value="1"/>
</dbReference>
<dbReference type="STRING" id="1802315.A3F51_00835"/>
<dbReference type="PANTHER" id="PTHR43804:SF7">
    <property type="entry name" value="LD18447P"/>
    <property type="match status" value="1"/>
</dbReference>
<dbReference type="Pfam" id="PF03462">
    <property type="entry name" value="PCRF"/>
    <property type="match status" value="1"/>
</dbReference>
<evidence type="ECO:0000256" key="1">
    <source>
        <dbReference type="ARBA" id="ARBA00002986"/>
    </source>
</evidence>
<dbReference type="InterPro" id="IPR000352">
    <property type="entry name" value="Pep_chain_release_fac_I"/>
</dbReference>
<protein>
    <submittedName>
        <fullName evidence="6">Peptide chain release factor 1</fullName>
    </submittedName>
</protein>
<evidence type="ECO:0000313" key="7">
    <source>
        <dbReference type="Proteomes" id="UP000178089"/>
    </source>
</evidence>
<dbReference type="Gene3D" id="3.30.160.20">
    <property type="match status" value="1"/>
</dbReference>
<dbReference type="PROSITE" id="PS00745">
    <property type="entry name" value="RF_PROK_I"/>
    <property type="match status" value="1"/>
</dbReference>
<sequence length="333" mass="37407">MNLDTYKSNPKTAFIAGLYEKLIREEAEVRGMIESDPALKEMAEHELSSIIEQKKSLETEMAAIVATDFVEEEKPKEMLLEIRAGAGGDEAALFAAELMDMYKRYGESKGWTTKIIDESKNDLGGYKEASLEFKGKDAFETLRWETGVHRVQRVPETEKMGRVHTSTVTVAIMPIRKKSKFIINPADLEMEFSRAGGKGGQNVNKVESAVRLIHKPTGIDVRSTAERSQGANRELALQILTAKLEALKEEEDSKKFSADRKGQIGTGSRSEKIRTYNFPQDRVTDHRIKQSWHNLPAILAGKFDQIINALKEFEKAGTPSETLVKKDEVENEE</sequence>
<dbReference type="InterPro" id="IPR045853">
    <property type="entry name" value="Pep_chain_release_fac_I_sf"/>
</dbReference>
<keyword evidence="4" id="KW-0648">Protein biosynthesis</keyword>